<dbReference type="Gene3D" id="1.20.1170.10">
    <property type="match status" value="1"/>
</dbReference>
<gene>
    <name evidence="3" type="primary">STX3</name>
</gene>
<sequence>MAANLRKYKYDGSSNTRPNTSSSKSSHSPDKATPAPAEGSAMDIASVKADILSSLRKEISSVIREELKSTLAEEFDSLTKEIKAVKTEIVNNTAAIRTEIEQVKAHVKTVEAGLSTWSDEVVSVQETVQDLNKQMKDLQEKCEDLEGRMRRGNIRITGVPEHPGSSSPTAVSKLIQEVLQMEKEVRVERSHRSLIQRRPGDTPRVIIARLHNEGDVMDILRRARDRAGQLKYKGNPIAMFPDYTANVAKARAAFTEVRRMLRGRQGIRYGLFYPAKFRISHNNVEKEFVDATKALDYVKKNKEGIYSSNNNLSIQYIPMSVLRCRYVHTLHD</sequence>
<dbReference type="OMA" id="WNDEMVA"/>
<dbReference type="InterPro" id="IPR042566">
    <property type="entry name" value="L1_C"/>
</dbReference>
<dbReference type="Gene3D" id="3.30.250.20">
    <property type="entry name" value="L1 transposable element, C-terminal domain"/>
    <property type="match status" value="1"/>
</dbReference>
<reference evidence="3" key="3">
    <citation type="submission" date="2025-09" db="UniProtKB">
        <authorList>
            <consortium name="Ensembl"/>
        </authorList>
    </citation>
    <scope>IDENTIFICATION</scope>
</reference>
<evidence type="ECO:0000313" key="4">
    <source>
        <dbReference type="Proteomes" id="UP001501940"/>
    </source>
</evidence>
<name>A0A3Q1C8C5_AMPOC</name>
<protein>
    <recommendedName>
        <fullName evidence="5">L1 transposable element RRM domain-containing protein</fullName>
    </recommendedName>
</protein>
<dbReference type="Ensembl" id="ENSAOCT00000010315.2">
    <property type="protein sequence ID" value="ENSAOCP00000021514.2"/>
    <property type="gene ID" value="ENSAOCG00000006355.2"/>
</dbReference>
<evidence type="ECO:0000256" key="1">
    <source>
        <dbReference type="SAM" id="Coils"/>
    </source>
</evidence>
<evidence type="ECO:0000313" key="3">
    <source>
        <dbReference type="Ensembl" id="ENSAOCP00000021514.2"/>
    </source>
</evidence>
<keyword evidence="4" id="KW-1185">Reference proteome</keyword>
<feature type="coiled-coil region" evidence="1">
    <location>
        <begin position="121"/>
        <end position="155"/>
    </location>
</feature>
<reference evidence="3" key="2">
    <citation type="submission" date="2025-08" db="UniProtKB">
        <authorList>
            <consortium name="Ensembl"/>
        </authorList>
    </citation>
    <scope>IDENTIFICATION</scope>
</reference>
<dbReference type="Proteomes" id="UP001501940">
    <property type="component" value="Chromosome 7"/>
</dbReference>
<proteinExistence type="predicted"/>
<organism evidence="3 4">
    <name type="scientific">Amphiprion ocellaris</name>
    <name type="common">Clown anemonefish</name>
    <dbReference type="NCBI Taxonomy" id="80972"/>
    <lineage>
        <taxon>Eukaryota</taxon>
        <taxon>Metazoa</taxon>
        <taxon>Chordata</taxon>
        <taxon>Craniata</taxon>
        <taxon>Vertebrata</taxon>
        <taxon>Euteleostomi</taxon>
        <taxon>Actinopterygii</taxon>
        <taxon>Neopterygii</taxon>
        <taxon>Teleostei</taxon>
        <taxon>Neoteleostei</taxon>
        <taxon>Acanthomorphata</taxon>
        <taxon>Ovalentaria</taxon>
        <taxon>Pomacentridae</taxon>
        <taxon>Amphiprion</taxon>
    </lineage>
</organism>
<feature type="region of interest" description="Disordered" evidence="2">
    <location>
        <begin position="1"/>
        <end position="40"/>
    </location>
</feature>
<dbReference type="GeneTree" id="ENSGT00940000171226"/>
<dbReference type="PANTHER" id="PTHR11505">
    <property type="entry name" value="L1 TRANSPOSABLE ELEMENT-RELATED"/>
    <property type="match status" value="1"/>
</dbReference>
<dbReference type="InterPro" id="IPR004244">
    <property type="entry name" value="Transposase_22"/>
</dbReference>
<feature type="compositionally biased region" description="Low complexity" evidence="2">
    <location>
        <begin position="13"/>
        <end position="26"/>
    </location>
</feature>
<dbReference type="AlphaFoldDB" id="A0A3Q1C8C5"/>
<evidence type="ECO:0008006" key="5">
    <source>
        <dbReference type="Google" id="ProtNLM"/>
    </source>
</evidence>
<reference evidence="3 4" key="1">
    <citation type="submission" date="2022-01" db="EMBL/GenBank/DDBJ databases">
        <title>A chromosome-scale genome assembly of the false clownfish, Amphiprion ocellaris.</title>
        <authorList>
            <person name="Ryu T."/>
        </authorList>
    </citation>
    <scope>NUCLEOTIDE SEQUENCE [LARGE SCALE GENOMIC DNA]</scope>
</reference>
<evidence type="ECO:0000256" key="2">
    <source>
        <dbReference type="SAM" id="MobiDB-lite"/>
    </source>
</evidence>
<accession>A0A3Q1C8C5</accession>
<keyword evidence="1" id="KW-0175">Coiled coil</keyword>